<keyword evidence="7" id="KW-1185">Reference proteome</keyword>
<feature type="binding site" evidence="3">
    <location>
        <position position="210"/>
    </location>
    <ligand>
        <name>FAD</name>
        <dbReference type="ChEBI" id="CHEBI:57692"/>
    </ligand>
</feature>
<organism evidence="6 7">
    <name type="scientific">Actinotalea fermentans</name>
    <dbReference type="NCBI Taxonomy" id="43671"/>
    <lineage>
        <taxon>Bacteria</taxon>
        <taxon>Bacillati</taxon>
        <taxon>Actinomycetota</taxon>
        <taxon>Actinomycetes</taxon>
        <taxon>Micrococcales</taxon>
        <taxon>Cellulomonadaceae</taxon>
        <taxon>Actinotalea</taxon>
    </lineage>
</organism>
<name>A0A511YYD0_9CELL</name>
<dbReference type="InterPro" id="IPR005101">
    <property type="entry name" value="Cryptochr/Photolyase_FAD-bd"/>
</dbReference>
<comment type="cofactor">
    <cofactor evidence="3">
        <name>FAD</name>
        <dbReference type="ChEBI" id="CHEBI:57692"/>
    </cofactor>
    <text evidence="3">Binds 1 FAD per subunit.</text>
</comment>
<feature type="binding site" evidence="3">
    <location>
        <position position="257"/>
    </location>
    <ligand>
        <name>FAD</name>
        <dbReference type="ChEBI" id="CHEBI:57692"/>
    </ligand>
</feature>
<comment type="caution">
    <text evidence="6">The sequence shown here is derived from an EMBL/GenBank/DDBJ whole genome shotgun (WGS) entry which is preliminary data.</text>
</comment>
<dbReference type="Pfam" id="PF00875">
    <property type="entry name" value="DNA_photolyase"/>
    <property type="match status" value="1"/>
</dbReference>
<evidence type="ECO:0000256" key="3">
    <source>
        <dbReference type="PIRSR" id="PIRSR602081-1"/>
    </source>
</evidence>
<keyword evidence="2 3" id="KW-0274">FAD</keyword>
<reference evidence="6 7" key="1">
    <citation type="submission" date="2019-07" db="EMBL/GenBank/DDBJ databases">
        <title>Whole genome shotgun sequence of Actinotalea fermentans NBRC 105374.</title>
        <authorList>
            <person name="Hosoyama A."/>
            <person name="Uohara A."/>
            <person name="Ohji S."/>
            <person name="Ichikawa N."/>
        </authorList>
    </citation>
    <scope>NUCLEOTIDE SEQUENCE [LARGE SCALE GENOMIC DNA]</scope>
    <source>
        <strain evidence="6 7">NBRC 105374</strain>
    </source>
</reference>
<dbReference type="Pfam" id="PF03441">
    <property type="entry name" value="FAD_binding_7"/>
    <property type="match status" value="1"/>
</dbReference>
<evidence type="ECO:0000256" key="1">
    <source>
        <dbReference type="ARBA" id="ARBA00022630"/>
    </source>
</evidence>
<evidence type="ECO:0000256" key="4">
    <source>
        <dbReference type="RuleBase" id="RU004182"/>
    </source>
</evidence>
<dbReference type="GO" id="GO:0003677">
    <property type="term" value="F:DNA binding"/>
    <property type="evidence" value="ECO:0007669"/>
    <property type="project" value="TreeGrafter"/>
</dbReference>
<dbReference type="GO" id="GO:0003904">
    <property type="term" value="F:deoxyribodipyrimidine photo-lyase activity"/>
    <property type="evidence" value="ECO:0007669"/>
    <property type="project" value="TreeGrafter"/>
</dbReference>
<dbReference type="Gene3D" id="3.40.50.620">
    <property type="entry name" value="HUPs"/>
    <property type="match status" value="1"/>
</dbReference>
<keyword evidence="6" id="KW-0456">Lyase</keyword>
<dbReference type="RefSeq" id="WP_146819553.1">
    <property type="nucleotide sequence ID" value="NZ_BJYK01000005.1"/>
</dbReference>
<evidence type="ECO:0000313" key="7">
    <source>
        <dbReference type="Proteomes" id="UP000321484"/>
    </source>
</evidence>
<dbReference type="OrthoDB" id="9772484at2"/>
<dbReference type="InterPro" id="IPR002081">
    <property type="entry name" value="Cryptochrome/DNA_photolyase_1"/>
</dbReference>
<dbReference type="Gene3D" id="1.25.40.80">
    <property type="match status" value="1"/>
</dbReference>
<dbReference type="InterPro" id="IPR036134">
    <property type="entry name" value="Crypto/Photolyase_FAD-like_sf"/>
</dbReference>
<dbReference type="PANTHER" id="PTHR11455:SF9">
    <property type="entry name" value="CRYPTOCHROME CIRCADIAN CLOCK 5 ISOFORM X1"/>
    <property type="match status" value="1"/>
</dbReference>
<comment type="similarity">
    <text evidence="4">Belongs to the DNA photolyase family.</text>
</comment>
<dbReference type="GO" id="GO:0009416">
    <property type="term" value="P:response to light stimulus"/>
    <property type="evidence" value="ECO:0007669"/>
    <property type="project" value="TreeGrafter"/>
</dbReference>
<evidence type="ECO:0000256" key="2">
    <source>
        <dbReference type="ARBA" id="ARBA00022827"/>
    </source>
</evidence>
<dbReference type="InterPro" id="IPR036155">
    <property type="entry name" value="Crypto/Photolyase_N_sf"/>
</dbReference>
<dbReference type="EMBL" id="BJYK01000005">
    <property type="protein sequence ID" value="GEN80204.1"/>
    <property type="molecule type" value="Genomic_DNA"/>
</dbReference>
<feature type="binding site" evidence="3">
    <location>
        <begin position="222"/>
        <end position="226"/>
    </location>
    <ligand>
        <name>FAD</name>
        <dbReference type="ChEBI" id="CHEBI:57692"/>
    </ligand>
</feature>
<gene>
    <name evidence="6" type="ORF">AFE02nite_19380</name>
</gene>
<dbReference type="InterPro" id="IPR006050">
    <property type="entry name" value="DNA_photolyase_N"/>
</dbReference>
<dbReference type="InterPro" id="IPR014729">
    <property type="entry name" value="Rossmann-like_a/b/a_fold"/>
</dbReference>
<dbReference type="AlphaFoldDB" id="A0A511YYD0"/>
<feature type="domain" description="Photolyase/cryptochrome alpha/beta" evidence="5">
    <location>
        <begin position="1"/>
        <end position="125"/>
    </location>
</feature>
<protein>
    <submittedName>
        <fullName evidence="6">Deoxyribodipyrimidine photo-lyase</fullName>
    </submittedName>
</protein>
<proteinExistence type="inferred from homology"/>
<dbReference type="Gene3D" id="1.10.579.10">
    <property type="entry name" value="DNA Cyclobutane Dipyrimidine Photolyase, subunit A, domain 3"/>
    <property type="match status" value="1"/>
</dbReference>
<dbReference type="Proteomes" id="UP000321484">
    <property type="component" value="Unassembled WGS sequence"/>
</dbReference>
<evidence type="ECO:0000313" key="6">
    <source>
        <dbReference type="EMBL" id="GEN80204.1"/>
    </source>
</evidence>
<dbReference type="SUPFAM" id="SSF52425">
    <property type="entry name" value="Cryptochrome/photolyase, N-terminal domain"/>
    <property type="match status" value="1"/>
</dbReference>
<dbReference type="PROSITE" id="PS51645">
    <property type="entry name" value="PHR_CRY_ALPHA_BETA"/>
    <property type="match status" value="1"/>
</dbReference>
<accession>A0A511YYD0</accession>
<dbReference type="SUPFAM" id="SSF48173">
    <property type="entry name" value="Cryptochrome/photolyase FAD-binding domain"/>
    <property type="match status" value="1"/>
</dbReference>
<dbReference type="PANTHER" id="PTHR11455">
    <property type="entry name" value="CRYPTOCHROME"/>
    <property type="match status" value="1"/>
</dbReference>
<dbReference type="GO" id="GO:0071949">
    <property type="term" value="F:FAD binding"/>
    <property type="evidence" value="ECO:0007669"/>
    <property type="project" value="TreeGrafter"/>
</dbReference>
<sequence length="458" mass="49704">MTSVLWLRRDLRVRDHPALVAAHEAGGPVVPVFVADPALLASAGAPRLAALHQALADLREATDDALVVRSGRPDDVVPALAREVGATSVHVSAETTPYGRARDERVARALVDAGAHLVATGSPYAVTPGRVLTASGQPYQVFTPFSRAWREHGWRRPADVPRRLAWATGVGGDDALPGAEAARASAGPEVSERAAHPRWEAFLADGLADYAERRDRPDLAGTSGLSADLKYGTIHPRTLLADVAAHPAGRSTGATTFVSELAWREFYADVLRHHPASAWADLRPTMAAMTYDDPDRDDVAAARLAAWQAGRTGYPFVDAGMRQLLHDGWMHNRVRMVTASFLVKDLHVWWPHGARWFLAHLRDGDLASNSHGWQWTAGTGTDAAPYFRVFNPVAQGRRFDPDGSYVRRYVPELAHVPGAAAHEPWTVADGYAQGYPDRVVDHAVERSEALARYGATRG</sequence>
<dbReference type="PRINTS" id="PR00147">
    <property type="entry name" value="DNAPHOTLYASE"/>
</dbReference>
<keyword evidence="4" id="KW-0157">Chromophore</keyword>
<feature type="binding site" evidence="3">
    <location>
        <begin position="260"/>
        <end position="267"/>
    </location>
    <ligand>
        <name>FAD</name>
        <dbReference type="ChEBI" id="CHEBI:57692"/>
    </ligand>
</feature>
<feature type="binding site" evidence="3">
    <location>
        <begin position="363"/>
        <end position="365"/>
    </location>
    <ligand>
        <name>FAD</name>
        <dbReference type="ChEBI" id="CHEBI:57692"/>
    </ligand>
</feature>
<keyword evidence="1 3" id="KW-0285">Flavoprotein</keyword>
<evidence type="ECO:0000259" key="5">
    <source>
        <dbReference type="PROSITE" id="PS51645"/>
    </source>
</evidence>